<name>A0AAV4BR69_9GAST</name>
<gene>
    <name evidence="1" type="ORF">PoB_004836700</name>
</gene>
<keyword evidence="2" id="KW-1185">Reference proteome</keyword>
<evidence type="ECO:0000313" key="1">
    <source>
        <dbReference type="EMBL" id="GFO21862.1"/>
    </source>
</evidence>
<accession>A0AAV4BR69</accession>
<reference evidence="1 2" key="1">
    <citation type="journal article" date="2021" name="Elife">
        <title>Chloroplast acquisition without the gene transfer in kleptoplastic sea slugs, Plakobranchus ocellatus.</title>
        <authorList>
            <person name="Maeda T."/>
            <person name="Takahashi S."/>
            <person name="Yoshida T."/>
            <person name="Shimamura S."/>
            <person name="Takaki Y."/>
            <person name="Nagai Y."/>
            <person name="Toyoda A."/>
            <person name="Suzuki Y."/>
            <person name="Arimoto A."/>
            <person name="Ishii H."/>
            <person name="Satoh N."/>
            <person name="Nishiyama T."/>
            <person name="Hasebe M."/>
            <person name="Maruyama T."/>
            <person name="Minagawa J."/>
            <person name="Obokata J."/>
            <person name="Shigenobu S."/>
        </authorList>
    </citation>
    <scope>NUCLEOTIDE SEQUENCE [LARGE SCALE GENOMIC DNA]</scope>
</reference>
<comment type="caution">
    <text evidence="1">The sequence shown here is derived from an EMBL/GenBank/DDBJ whole genome shotgun (WGS) entry which is preliminary data.</text>
</comment>
<organism evidence="1 2">
    <name type="scientific">Plakobranchus ocellatus</name>
    <dbReference type="NCBI Taxonomy" id="259542"/>
    <lineage>
        <taxon>Eukaryota</taxon>
        <taxon>Metazoa</taxon>
        <taxon>Spiralia</taxon>
        <taxon>Lophotrochozoa</taxon>
        <taxon>Mollusca</taxon>
        <taxon>Gastropoda</taxon>
        <taxon>Heterobranchia</taxon>
        <taxon>Euthyneura</taxon>
        <taxon>Panpulmonata</taxon>
        <taxon>Sacoglossa</taxon>
        <taxon>Placobranchoidea</taxon>
        <taxon>Plakobranchidae</taxon>
        <taxon>Plakobranchus</taxon>
    </lineage>
</organism>
<proteinExistence type="predicted"/>
<dbReference type="AlphaFoldDB" id="A0AAV4BR69"/>
<evidence type="ECO:0000313" key="2">
    <source>
        <dbReference type="Proteomes" id="UP000735302"/>
    </source>
</evidence>
<dbReference type="Gene3D" id="3.30.420.10">
    <property type="entry name" value="Ribonuclease H-like superfamily/Ribonuclease H"/>
    <property type="match status" value="1"/>
</dbReference>
<sequence length="139" mass="15483">MPRLSASEAPRSRRYRGECSKAFKLYYGDQASTICRQDHRAALVHISAALNGANYTGTTLQPHVVPLMQNHLGYILQQDNAPVYRVRETPAYLAGQQIGVVHPWPVASPDMNPIEHVSDFLGRHIRAMNPAPQNNAKLI</sequence>
<dbReference type="EMBL" id="BLXT01005284">
    <property type="protein sequence ID" value="GFO21862.1"/>
    <property type="molecule type" value="Genomic_DNA"/>
</dbReference>
<protein>
    <submittedName>
        <fullName evidence="1">Transposable element tcb1 transposase</fullName>
    </submittedName>
</protein>
<dbReference type="GO" id="GO:0003676">
    <property type="term" value="F:nucleic acid binding"/>
    <property type="evidence" value="ECO:0007669"/>
    <property type="project" value="InterPro"/>
</dbReference>
<dbReference type="InterPro" id="IPR036397">
    <property type="entry name" value="RNaseH_sf"/>
</dbReference>
<dbReference type="Proteomes" id="UP000735302">
    <property type="component" value="Unassembled WGS sequence"/>
</dbReference>